<keyword evidence="4 7" id="KW-0547">Nucleotide-binding</keyword>
<dbReference type="GO" id="GO:0004674">
    <property type="term" value="F:protein serine/threonine kinase activity"/>
    <property type="evidence" value="ECO:0007669"/>
    <property type="project" value="UniProtKB-KW"/>
</dbReference>
<evidence type="ECO:0000313" key="12">
    <source>
        <dbReference type="Proteomes" id="UP001165135"/>
    </source>
</evidence>
<evidence type="ECO:0000256" key="1">
    <source>
        <dbReference type="ARBA" id="ARBA00012513"/>
    </source>
</evidence>
<dbReference type="Gene3D" id="1.10.510.10">
    <property type="entry name" value="Transferase(Phosphotransferase) domain 1"/>
    <property type="match status" value="1"/>
</dbReference>
<keyword evidence="9" id="KW-0472">Membrane</keyword>
<keyword evidence="9" id="KW-1133">Transmembrane helix</keyword>
<dbReference type="GO" id="GO:0005524">
    <property type="term" value="F:ATP binding"/>
    <property type="evidence" value="ECO:0007669"/>
    <property type="project" value="UniProtKB-UniRule"/>
</dbReference>
<sequence length="515" mass="54518">MTERVVAGRYRLMGVLGRGGMGVVWRARDETLHRDVAVKEVLLPGDLPEAERTGLHRRAVREARAAALLDHPGIVTVHDVIIEDDRPWIVMEPVAGRSLAHAAPLPPPAVAAIGLRVLEALRAAHARGILHRDVKPTNILLADDGRVILTDFGIASLEGDPALTRTGDFVGSPGFAAPERLRERPVGPASDLWSLGATLYAAVEGRAPFERPTPVASLGAVLTDDPPPPVRAGPLAPVIARLLDKDPDTRISAGEAARALGPVASGLPSGLAEPPHAAPARPRRAAVPLAAAAAVLLVAVLATVAFRVRGTDRPHVRPSTTRSTAPGAAPASPATAGRYVRPFDFCALFTPAQVARLVPRASKTPDAHSCAWTAAARHQAVSVSAESVYDPRTATAAEDPWTTTPDAARASYDRQYAADREARSGIAWGWDEIGVRRTGARRSAARRVTGVGEAAYLTETSKNGTVERADVTFRDSNLFVSVWFVAADGSGDATRIRGDALDAARWVSQALRRMP</sequence>
<dbReference type="EC" id="2.7.11.1" evidence="1"/>
<dbReference type="PROSITE" id="PS00108">
    <property type="entry name" value="PROTEIN_KINASE_ST"/>
    <property type="match status" value="1"/>
</dbReference>
<dbReference type="InterPro" id="IPR008271">
    <property type="entry name" value="Ser/Thr_kinase_AS"/>
</dbReference>
<keyword evidence="6 7" id="KW-0067">ATP-binding</keyword>
<dbReference type="Pfam" id="PF00069">
    <property type="entry name" value="Pkinase"/>
    <property type="match status" value="1"/>
</dbReference>
<proteinExistence type="predicted"/>
<evidence type="ECO:0000256" key="3">
    <source>
        <dbReference type="ARBA" id="ARBA00022679"/>
    </source>
</evidence>
<dbReference type="AlphaFoldDB" id="A0A9W6VNI5"/>
<feature type="region of interest" description="Disordered" evidence="8">
    <location>
        <begin position="313"/>
        <end position="333"/>
    </location>
</feature>
<evidence type="ECO:0000256" key="8">
    <source>
        <dbReference type="SAM" id="MobiDB-lite"/>
    </source>
</evidence>
<feature type="compositionally biased region" description="Low complexity" evidence="8">
    <location>
        <begin position="318"/>
        <end position="333"/>
    </location>
</feature>
<dbReference type="InterPro" id="IPR011009">
    <property type="entry name" value="Kinase-like_dom_sf"/>
</dbReference>
<dbReference type="EMBL" id="BSTJ01000002">
    <property type="protein sequence ID" value="GLY73507.1"/>
    <property type="molecule type" value="Genomic_DNA"/>
</dbReference>
<feature type="domain" description="Protein kinase" evidence="10">
    <location>
        <begin position="10"/>
        <end position="264"/>
    </location>
</feature>
<gene>
    <name evidence="11" type="ORF">Airi01_017740</name>
</gene>
<evidence type="ECO:0000256" key="4">
    <source>
        <dbReference type="ARBA" id="ARBA00022741"/>
    </source>
</evidence>
<dbReference type="Proteomes" id="UP001165135">
    <property type="component" value="Unassembled WGS sequence"/>
</dbReference>
<evidence type="ECO:0000256" key="2">
    <source>
        <dbReference type="ARBA" id="ARBA00022527"/>
    </source>
</evidence>
<feature type="binding site" evidence="7">
    <location>
        <position position="39"/>
    </location>
    <ligand>
        <name>ATP</name>
        <dbReference type="ChEBI" id="CHEBI:30616"/>
    </ligand>
</feature>
<keyword evidence="3" id="KW-0808">Transferase</keyword>
<dbReference type="PANTHER" id="PTHR43289">
    <property type="entry name" value="MITOGEN-ACTIVATED PROTEIN KINASE KINASE KINASE 20-RELATED"/>
    <property type="match status" value="1"/>
</dbReference>
<accession>A0A9W6VNI5</accession>
<dbReference type="RefSeq" id="WP_285618933.1">
    <property type="nucleotide sequence ID" value="NZ_BSTJ01000002.1"/>
</dbReference>
<reference evidence="11" key="1">
    <citation type="submission" date="2023-03" db="EMBL/GenBank/DDBJ databases">
        <title>Actinoallomurus iriomotensis NBRC 103681.</title>
        <authorList>
            <person name="Ichikawa N."/>
            <person name="Sato H."/>
            <person name="Tonouchi N."/>
        </authorList>
    </citation>
    <scope>NUCLEOTIDE SEQUENCE</scope>
    <source>
        <strain evidence="11">NBRC 103681</strain>
    </source>
</reference>
<dbReference type="InterPro" id="IPR000719">
    <property type="entry name" value="Prot_kinase_dom"/>
</dbReference>
<evidence type="ECO:0000259" key="10">
    <source>
        <dbReference type="PROSITE" id="PS50011"/>
    </source>
</evidence>
<evidence type="ECO:0000256" key="6">
    <source>
        <dbReference type="ARBA" id="ARBA00022840"/>
    </source>
</evidence>
<dbReference type="SUPFAM" id="SSF56112">
    <property type="entry name" value="Protein kinase-like (PK-like)"/>
    <property type="match status" value="1"/>
</dbReference>
<comment type="caution">
    <text evidence="11">The sequence shown here is derived from an EMBL/GenBank/DDBJ whole genome shotgun (WGS) entry which is preliminary data.</text>
</comment>
<feature type="transmembrane region" description="Helical" evidence="9">
    <location>
        <begin position="285"/>
        <end position="308"/>
    </location>
</feature>
<keyword evidence="5" id="KW-0418">Kinase</keyword>
<evidence type="ECO:0000313" key="11">
    <source>
        <dbReference type="EMBL" id="GLY73507.1"/>
    </source>
</evidence>
<keyword evidence="2" id="KW-0723">Serine/threonine-protein kinase</keyword>
<evidence type="ECO:0000256" key="7">
    <source>
        <dbReference type="PROSITE-ProRule" id="PRU10141"/>
    </source>
</evidence>
<evidence type="ECO:0000256" key="9">
    <source>
        <dbReference type="SAM" id="Phobius"/>
    </source>
</evidence>
<dbReference type="SMART" id="SM00220">
    <property type="entry name" value="S_TKc"/>
    <property type="match status" value="1"/>
</dbReference>
<dbReference type="PROSITE" id="PS50011">
    <property type="entry name" value="PROTEIN_KINASE_DOM"/>
    <property type="match status" value="1"/>
</dbReference>
<dbReference type="CDD" id="cd14014">
    <property type="entry name" value="STKc_PknB_like"/>
    <property type="match status" value="1"/>
</dbReference>
<evidence type="ECO:0000256" key="5">
    <source>
        <dbReference type="ARBA" id="ARBA00022777"/>
    </source>
</evidence>
<dbReference type="InterPro" id="IPR017441">
    <property type="entry name" value="Protein_kinase_ATP_BS"/>
</dbReference>
<name>A0A9W6VNI5_9ACTN</name>
<keyword evidence="9" id="KW-0812">Transmembrane</keyword>
<dbReference type="PANTHER" id="PTHR43289:SF6">
    <property type="entry name" value="SERINE_THREONINE-PROTEIN KINASE NEKL-3"/>
    <property type="match status" value="1"/>
</dbReference>
<dbReference type="PROSITE" id="PS00107">
    <property type="entry name" value="PROTEIN_KINASE_ATP"/>
    <property type="match status" value="1"/>
</dbReference>
<organism evidence="11 12">
    <name type="scientific">Actinoallomurus iriomotensis</name>
    <dbReference type="NCBI Taxonomy" id="478107"/>
    <lineage>
        <taxon>Bacteria</taxon>
        <taxon>Bacillati</taxon>
        <taxon>Actinomycetota</taxon>
        <taxon>Actinomycetes</taxon>
        <taxon>Streptosporangiales</taxon>
        <taxon>Thermomonosporaceae</taxon>
        <taxon>Actinoallomurus</taxon>
    </lineage>
</organism>
<protein>
    <recommendedName>
        <fullName evidence="1">non-specific serine/threonine protein kinase</fullName>
        <ecNumber evidence="1">2.7.11.1</ecNumber>
    </recommendedName>
</protein>
<dbReference type="Gene3D" id="3.30.200.20">
    <property type="entry name" value="Phosphorylase Kinase, domain 1"/>
    <property type="match status" value="1"/>
</dbReference>